<dbReference type="EMBL" id="JAVRIA010000007">
    <property type="protein sequence ID" value="MDT0559338.1"/>
    <property type="molecule type" value="Genomic_DNA"/>
</dbReference>
<keyword evidence="3" id="KW-1185">Reference proteome</keyword>
<evidence type="ECO:0000256" key="1">
    <source>
        <dbReference type="SAM" id="SignalP"/>
    </source>
</evidence>
<feature type="chain" id="PRO_5046274624" description="TonB-dependent receptor plug domain-containing protein" evidence="1">
    <location>
        <begin position="21"/>
        <end position="788"/>
    </location>
</feature>
<dbReference type="Proteomes" id="UP001259492">
    <property type="component" value="Unassembled WGS sequence"/>
</dbReference>
<proteinExistence type="predicted"/>
<keyword evidence="1" id="KW-0732">Signal</keyword>
<name>A0ABU2YME6_9FLAO</name>
<dbReference type="RefSeq" id="WP_311428103.1">
    <property type="nucleotide sequence ID" value="NZ_JAVRIA010000007.1"/>
</dbReference>
<organism evidence="2 3">
    <name type="scientific">Microcosmobacter mediterraneus</name>
    <dbReference type="NCBI Taxonomy" id="3075607"/>
    <lineage>
        <taxon>Bacteria</taxon>
        <taxon>Pseudomonadati</taxon>
        <taxon>Bacteroidota</taxon>
        <taxon>Flavobacteriia</taxon>
        <taxon>Flavobacteriales</taxon>
        <taxon>Flavobacteriaceae</taxon>
        <taxon>Microcosmobacter</taxon>
    </lineage>
</organism>
<sequence>MKNRCLILLLLCSISLYSQDDELVLDAFDDFTELTREQVYIHLNKTVFIKGEMLAFNAYSFIKESQELSFSTTNLYCQIINDKNQVVKEKLILVNQGVSRGDFIIDSLFTTGEYKFKAYTNWMKNFPDEHNYFLESFRVLDPENLLIDKPTISSGNIDLQVLPEGGHLLQDTDNIIGVIAKDQLGLGVAGLKLLLIDDLESELTEFKLNAFGIGKFVLNPKPGRSYFIRYTYNESQFKIPINNIDPRGVVLSLKDLKDDVVISLKTNNTTLPKVANKSFRIYIHNGVELKDVSISFNGETQSTLKIRKSNLFTGINIFTLFNDDNTPLVERMFFNYRGINNALIKDARPVVKGDSLEVKIPVIKVDESQFQNISISVLPKDTKSYYHHENIVSTIYLKPFIKTPVQNASYYFTDITLKKQLELDNVLLTQGWSSYNWNRIFNKPPDYNYDFEVGISYTINSNDNASKGLLIYPNINSKSEVINFTENQRTLERKGLFPLDDEKLRIGEFRKGIKVGKSKAVLQFYPNTISQFSTDYIPVSVTNTNQLANTEKEFFKYKDIEELNEVKVVAKKGFTRLEKLQNATLGRITEFDEKERKLYRTLGQFLSGRGFMVEETPDEDPIDGSLSFFRIYTRNKASINATDVPIIFLDGVRLVDLDILQGFSMEFVDYVEVNKGGVGEGIRGGAGVIRVYTDPQKRFKVKPRESFSVYNIPLTFTTPKRFYTPKYSTFSSDFFKEYGVIDWFPNVRVGKDGTITLKILNTKQPIKLCIEGVVNSALLISDIVTVED</sequence>
<evidence type="ECO:0008006" key="4">
    <source>
        <dbReference type="Google" id="ProtNLM"/>
    </source>
</evidence>
<comment type="caution">
    <text evidence="2">The sequence shown here is derived from an EMBL/GenBank/DDBJ whole genome shotgun (WGS) entry which is preliminary data.</text>
</comment>
<gene>
    <name evidence="2" type="ORF">RM697_11795</name>
</gene>
<feature type="signal peptide" evidence="1">
    <location>
        <begin position="1"/>
        <end position="20"/>
    </location>
</feature>
<evidence type="ECO:0000313" key="2">
    <source>
        <dbReference type="EMBL" id="MDT0559338.1"/>
    </source>
</evidence>
<reference evidence="2 3" key="1">
    <citation type="submission" date="2023-09" db="EMBL/GenBank/DDBJ databases">
        <authorList>
            <person name="Rey-Velasco X."/>
        </authorList>
    </citation>
    <scope>NUCLEOTIDE SEQUENCE [LARGE SCALE GENOMIC DNA]</scope>
    <source>
        <strain evidence="2 3">W332</strain>
    </source>
</reference>
<evidence type="ECO:0000313" key="3">
    <source>
        <dbReference type="Proteomes" id="UP001259492"/>
    </source>
</evidence>
<accession>A0ABU2YME6</accession>
<protein>
    <recommendedName>
        <fullName evidence="4">TonB-dependent receptor plug domain-containing protein</fullName>
    </recommendedName>
</protein>